<dbReference type="AlphaFoldDB" id="A0A429ZT81"/>
<organism evidence="2 3">
    <name type="scientific">Vagococcus vulneris</name>
    <dbReference type="NCBI Taxonomy" id="1977869"/>
    <lineage>
        <taxon>Bacteria</taxon>
        <taxon>Bacillati</taxon>
        <taxon>Bacillota</taxon>
        <taxon>Bacilli</taxon>
        <taxon>Lactobacillales</taxon>
        <taxon>Enterococcaceae</taxon>
        <taxon>Vagococcus</taxon>
    </lineage>
</organism>
<comment type="caution">
    <text evidence="2">The sequence shown here is derived from an EMBL/GenBank/DDBJ whole genome shotgun (WGS) entry which is preliminary data.</text>
</comment>
<gene>
    <name evidence="2" type="ORF">CBF37_10290</name>
</gene>
<evidence type="ECO:0000313" key="3">
    <source>
        <dbReference type="Proteomes" id="UP000287857"/>
    </source>
</evidence>
<dbReference type="Pfam" id="PF10651">
    <property type="entry name" value="BppU_N"/>
    <property type="match status" value="1"/>
</dbReference>
<dbReference type="Gene3D" id="2.60.40.3350">
    <property type="match status" value="1"/>
</dbReference>
<dbReference type="InterPro" id="IPR018913">
    <property type="entry name" value="BppU_N"/>
</dbReference>
<name>A0A429ZT81_9ENTE</name>
<proteinExistence type="predicted"/>
<feature type="non-terminal residue" evidence="2">
    <location>
        <position position="143"/>
    </location>
</feature>
<evidence type="ECO:0000313" key="2">
    <source>
        <dbReference type="EMBL" id="RST96937.1"/>
    </source>
</evidence>
<protein>
    <recommendedName>
        <fullName evidence="1">BppU N-terminal domain-containing protein</fullName>
    </recommendedName>
</protein>
<feature type="domain" description="BppU N-terminal" evidence="1">
    <location>
        <begin position="25"/>
        <end position="138"/>
    </location>
</feature>
<sequence>MNENKTYKEYQNMMSVSPILEDGDSTNVVVYSFDLDTSKFTYDLKKNGEPLSLSNASDVSFVLYFGGDDPEKYPKANLVGTIEDKLTSRVSFIMPKQYLGFSGRVLGEVNVTYTNGQSMTVGYFYFVMQPSYINGGLKIEQQV</sequence>
<dbReference type="Proteomes" id="UP000287857">
    <property type="component" value="Unassembled WGS sequence"/>
</dbReference>
<evidence type="ECO:0000259" key="1">
    <source>
        <dbReference type="Pfam" id="PF10651"/>
    </source>
</evidence>
<keyword evidence="3" id="KW-1185">Reference proteome</keyword>
<accession>A0A429ZT81</accession>
<dbReference type="EMBL" id="NGJS01000020">
    <property type="protein sequence ID" value="RST96937.1"/>
    <property type="molecule type" value="Genomic_DNA"/>
</dbReference>
<dbReference type="OrthoDB" id="2842596at2"/>
<reference evidence="2 3" key="1">
    <citation type="submission" date="2017-05" db="EMBL/GenBank/DDBJ databases">
        <title>Vagococcus spp. assemblies.</title>
        <authorList>
            <person name="Gulvik C.A."/>
        </authorList>
    </citation>
    <scope>NUCLEOTIDE SEQUENCE [LARGE SCALE GENOMIC DNA]</scope>
    <source>
        <strain evidence="2 3">SS1995</strain>
    </source>
</reference>
<dbReference type="RefSeq" id="WP_125984659.1">
    <property type="nucleotide sequence ID" value="NZ_NGJS01000020.1"/>
</dbReference>